<name>A0AAP0PVE0_9MAGN</name>
<reference evidence="2 3" key="1">
    <citation type="submission" date="2024-01" db="EMBL/GenBank/DDBJ databases">
        <title>Genome assemblies of Stephania.</title>
        <authorList>
            <person name="Yang L."/>
        </authorList>
    </citation>
    <scope>NUCLEOTIDE SEQUENCE [LARGE SCALE GENOMIC DNA]</scope>
    <source>
        <strain evidence="2">JXDWG</strain>
        <tissue evidence="2">Leaf</tissue>
    </source>
</reference>
<keyword evidence="3" id="KW-1185">Reference proteome</keyword>
<evidence type="ECO:0000256" key="1">
    <source>
        <dbReference type="SAM" id="MobiDB-lite"/>
    </source>
</evidence>
<dbReference type="InterPro" id="IPR018247">
    <property type="entry name" value="EF_Hand_1_Ca_BS"/>
</dbReference>
<gene>
    <name evidence="2" type="ORF">Scep_004397</name>
</gene>
<proteinExistence type="predicted"/>
<dbReference type="AlphaFoldDB" id="A0AAP0PVE0"/>
<dbReference type="EMBL" id="JBBNAG010000002">
    <property type="protein sequence ID" value="KAK9157823.1"/>
    <property type="molecule type" value="Genomic_DNA"/>
</dbReference>
<comment type="caution">
    <text evidence="2">The sequence shown here is derived from an EMBL/GenBank/DDBJ whole genome shotgun (WGS) entry which is preliminary data.</text>
</comment>
<organism evidence="2 3">
    <name type="scientific">Stephania cephalantha</name>
    <dbReference type="NCBI Taxonomy" id="152367"/>
    <lineage>
        <taxon>Eukaryota</taxon>
        <taxon>Viridiplantae</taxon>
        <taxon>Streptophyta</taxon>
        <taxon>Embryophyta</taxon>
        <taxon>Tracheophyta</taxon>
        <taxon>Spermatophyta</taxon>
        <taxon>Magnoliopsida</taxon>
        <taxon>Ranunculales</taxon>
        <taxon>Menispermaceae</taxon>
        <taxon>Menispermoideae</taxon>
        <taxon>Cissampelideae</taxon>
        <taxon>Stephania</taxon>
    </lineage>
</organism>
<protein>
    <submittedName>
        <fullName evidence="2">Uncharacterized protein</fullName>
    </submittedName>
</protein>
<accession>A0AAP0PVE0</accession>
<dbReference type="Pfam" id="PF03004">
    <property type="entry name" value="Transposase_24"/>
    <property type="match status" value="1"/>
</dbReference>
<dbReference type="PROSITE" id="PS00018">
    <property type="entry name" value="EF_HAND_1"/>
    <property type="match status" value="1"/>
</dbReference>
<evidence type="ECO:0000313" key="2">
    <source>
        <dbReference type="EMBL" id="KAK9157823.1"/>
    </source>
</evidence>
<feature type="region of interest" description="Disordered" evidence="1">
    <location>
        <begin position="1"/>
        <end position="23"/>
    </location>
</feature>
<evidence type="ECO:0000313" key="3">
    <source>
        <dbReference type="Proteomes" id="UP001419268"/>
    </source>
</evidence>
<dbReference type="InterPro" id="IPR004252">
    <property type="entry name" value="Probable_transposase_24"/>
</dbReference>
<dbReference type="Proteomes" id="UP001419268">
    <property type="component" value="Unassembled WGS sequence"/>
</dbReference>
<feature type="compositionally biased region" description="Basic and acidic residues" evidence="1">
    <location>
        <begin position="231"/>
        <end position="243"/>
    </location>
</feature>
<sequence length="243" mass="27501">MELPRGLLNGPLPPAPSASHQEGGGAMPHIVRFPIIIESVRYGALMHELRVLGVMPEFVTYEAWNRYREYWASAYFKARFEKASHNRKSKKGCPGTGPSKHTCGTRSFWTYEDVLALDRDQDDEVTLNDVFLHVHTKNHNGVTFIDNRSARFHSCGRCSKGRVYGLGSLAKRKRRYEDPGAKPIGNAPMDVGASTFQAPPPPPPQEHHQHVGMEPARSPQQQHDDDDEDNHDWLDEEHIRDES</sequence>
<feature type="compositionally biased region" description="Low complexity" evidence="1">
    <location>
        <begin position="1"/>
        <end position="10"/>
    </location>
</feature>
<feature type="region of interest" description="Disordered" evidence="1">
    <location>
        <begin position="175"/>
        <end position="243"/>
    </location>
</feature>